<keyword evidence="8 11" id="KW-0645">Protease</keyword>
<dbReference type="EMBL" id="QEXV01000003">
    <property type="protein sequence ID" value="PWE17427.1"/>
    <property type="molecule type" value="Genomic_DNA"/>
</dbReference>
<feature type="active site" description="Proton donor" evidence="12">
    <location>
        <position position="316"/>
    </location>
</feature>
<dbReference type="Gene3D" id="3.40.50.1820">
    <property type="entry name" value="alpha/beta hydrolase"/>
    <property type="match status" value="1"/>
</dbReference>
<comment type="subcellular location">
    <subcellularLocation>
        <location evidence="2 11">Cytoplasm</location>
    </subcellularLocation>
</comment>
<organism evidence="14 15">
    <name type="scientific">Marinicauda salina</name>
    <dbReference type="NCBI Taxonomy" id="2135793"/>
    <lineage>
        <taxon>Bacteria</taxon>
        <taxon>Pseudomonadati</taxon>
        <taxon>Pseudomonadota</taxon>
        <taxon>Alphaproteobacteria</taxon>
        <taxon>Maricaulales</taxon>
        <taxon>Maricaulaceae</taxon>
        <taxon>Marinicauda</taxon>
    </lineage>
</organism>
<dbReference type="InterPro" id="IPR000073">
    <property type="entry name" value="AB_hydrolase_1"/>
</dbReference>
<evidence type="ECO:0000256" key="10">
    <source>
        <dbReference type="ARBA" id="ARBA00029605"/>
    </source>
</evidence>
<feature type="active site" evidence="12">
    <location>
        <position position="288"/>
    </location>
</feature>
<evidence type="ECO:0000313" key="14">
    <source>
        <dbReference type="EMBL" id="PWE17427.1"/>
    </source>
</evidence>
<evidence type="ECO:0000256" key="11">
    <source>
        <dbReference type="PIRNR" id="PIRNR006431"/>
    </source>
</evidence>
<dbReference type="InterPro" id="IPR005944">
    <property type="entry name" value="Pro_iminopeptidase"/>
</dbReference>
<feature type="domain" description="AB hydrolase-1" evidence="13">
    <location>
        <begin position="36"/>
        <end position="317"/>
    </location>
</feature>
<evidence type="ECO:0000256" key="7">
    <source>
        <dbReference type="ARBA" id="ARBA00022490"/>
    </source>
</evidence>
<sequence>MTSLFPEIEARETGRLSVTDGHELYWERAGAPGGRPLLFLHGGPGSGSAPKHRRYADPATWETIQFDQRGCGRSTPLFSLEANTTADLVADIEALRAHLGIERWTVFGPSWGSTLALAYAEAHPDRVEALIVEGVFLATPRELAWWHTRAGAGAVFPDALETLFGDAPEAMRTNPQRFIGWALDAMRTELAHGAPALEALADPDAPLDDLRRSLIYRWSEYEERLSWMEITPEQIRKSFAEKGRDWLIGHSLIEAHYFANACFLEPDQLMRDSSRLTMPVHIIQSRYDLVCPFAAAWRLARAVEQGRLHMVSNSGHAMTEPAHKAVREALKQL</sequence>
<dbReference type="PRINTS" id="PR00793">
    <property type="entry name" value="PROAMNOPTASE"/>
</dbReference>
<dbReference type="InterPro" id="IPR029058">
    <property type="entry name" value="AB_hydrolase_fold"/>
</dbReference>
<keyword evidence="6 11" id="KW-0031">Aminopeptidase</keyword>
<keyword evidence="7 11" id="KW-0963">Cytoplasm</keyword>
<dbReference type="Pfam" id="PF00561">
    <property type="entry name" value="Abhydrolase_1"/>
    <property type="match status" value="1"/>
</dbReference>
<evidence type="ECO:0000256" key="1">
    <source>
        <dbReference type="ARBA" id="ARBA00001585"/>
    </source>
</evidence>
<dbReference type="PIRSF" id="PIRSF006431">
    <property type="entry name" value="Pept_S33"/>
    <property type="match status" value="1"/>
</dbReference>
<evidence type="ECO:0000256" key="3">
    <source>
        <dbReference type="ARBA" id="ARBA00010088"/>
    </source>
</evidence>
<dbReference type="RefSeq" id="WP_109252658.1">
    <property type="nucleotide sequence ID" value="NZ_QEXV01000003.1"/>
</dbReference>
<evidence type="ECO:0000256" key="12">
    <source>
        <dbReference type="PIRSR" id="PIRSR006431-1"/>
    </source>
</evidence>
<evidence type="ECO:0000256" key="6">
    <source>
        <dbReference type="ARBA" id="ARBA00022438"/>
    </source>
</evidence>
<reference evidence="15" key="1">
    <citation type="submission" date="2018-05" db="EMBL/GenBank/DDBJ databases">
        <authorList>
            <person name="Liu B.-T."/>
        </authorList>
    </citation>
    <scope>NUCLEOTIDE SEQUENCE [LARGE SCALE GENOMIC DNA]</scope>
    <source>
        <strain evidence="15">WD6-1</strain>
    </source>
</reference>
<dbReference type="AlphaFoldDB" id="A0A2U2BTW4"/>
<evidence type="ECO:0000256" key="4">
    <source>
        <dbReference type="ARBA" id="ARBA00012568"/>
    </source>
</evidence>
<proteinExistence type="inferred from homology"/>
<evidence type="ECO:0000259" key="13">
    <source>
        <dbReference type="Pfam" id="PF00561"/>
    </source>
</evidence>
<evidence type="ECO:0000256" key="2">
    <source>
        <dbReference type="ARBA" id="ARBA00004496"/>
    </source>
</evidence>
<dbReference type="InterPro" id="IPR002410">
    <property type="entry name" value="Peptidase_S33"/>
</dbReference>
<dbReference type="GO" id="GO:0004177">
    <property type="term" value="F:aminopeptidase activity"/>
    <property type="evidence" value="ECO:0007669"/>
    <property type="project" value="UniProtKB-UniRule"/>
</dbReference>
<dbReference type="GO" id="GO:0006508">
    <property type="term" value="P:proteolysis"/>
    <property type="evidence" value="ECO:0007669"/>
    <property type="project" value="UniProtKB-KW"/>
</dbReference>
<dbReference type="SUPFAM" id="SSF53474">
    <property type="entry name" value="alpha/beta-Hydrolases"/>
    <property type="match status" value="1"/>
</dbReference>
<protein>
    <recommendedName>
        <fullName evidence="5 11">Proline iminopeptidase</fullName>
        <shortName evidence="11">PIP</shortName>
        <ecNumber evidence="4 11">3.4.11.5</ecNumber>
    </recommendedName>
    <alternativeName>
        <fullName evidence="10 11">Prolyl aminopeptidase</fullName>
    </alternativeName>
</protein>
<dbReference type="PANTHER" id="PTHR43722:SF1">
    <property type="entry name" value="PROLINE IMINOPEPTIDASE"/>
    <property type="match status" value="1"/>
</dbReference>
<dbReference type="EC" id="3.4.11.5" evidence="4 11"/>
<comment type="catalytic activity">
    <reaction evidence="1 11">
        <text>Release of N-terminal proline from a peptide.</text>
        <dbReference type="EC" id="3.4.11.5"/>
    </reaction>
</comment>
<comment type="caution">
    <text evidence="14">The sequence shown here is derived from an EMBL/GenBank/DDBJ whole genome shotgun (WGS) entry which is preliminary data.</text>
</comment>
<dbReference type="PANTHER" id="PTHR43722">
    <property type="entry name" value="PROLINE IMINOPEPTIDASE"/>
    <property type="match status" value="1"/>
</dbReference>
<accession>A0A2U2BTW4</accession>
<evidence type="ECO:0000313" key="15">
    <source>
        <dbReference type="Proteomes" id="UP000245168"/>
    </source>
</evidence>
<feature type="active site" description="Nucleophile" evidence="12">
    <location>
        <position position="110"/>
    </location>
</feature>
<evidence type="ECO:0000256" key="9">
    <source>
        <dbReference type="ARBA" id="ARBA00022801"/>
    </source>
</evidence>
<dbReference type="Proteomes" id="UP000245168">
    <property type="component" value="Unassembled WGS sequence"/>
</dbReference>
<comment type="similarity">
    <text evidence="3 11">Belongs to the peptidase S33 family.</text>
</comment>
<keyword evidence="9 11" id="KW-0378">Hydrolase</keyword>
<keyword evidence="15" id="KW-1185">Reference proteome</keyword>
<evidence type="ECO:0000256" key="8">
    <source>
        <dbReference type="ARBA" id="ARBA00022670"/>
    </source>
</evidence>
<dbReference type="GO" id="GO:0005737">
    <property type="term" value="C:cytoplasm"/>
    <property type="evidence" value="ECO:0007669"/>
    <property type="project" value="UniProtKB-SubCell"/>
</dbReference>
<evidence type="ECO:0000256" key="5">
    <source>
        <dbReference type="ARBA" id="ARBA00021843"/>
    </source>
</evidence>
<gene>
    <name evidence="14" type="ORF">DDZ18_07035</name>
</gene>
<dbReference type="OrthoDB" id="9796770at2"/>
<name>A0A2U2BTW4_9PROT</name>